<evidence type="ECO:0000313" key="1">
    <source>
        <dbReference type="EMBL" id="MES1930384.1"/>
    </source>
</evidence>
<protein>
    <recommendedName>
        <fullName evidence="3">Flagellar basal body rod protein FlgB</fullName>
    </recommendedName>
</protein>
<comment type="caution">
    <text evidence="1">The sequence shown here is derived from an EMBL/GenBank/DDBJ whole genome shotgun (WGS) entry which is preliminary data.</text>
</comment>
<reference evidence="1 2" key="1">
    <citation type="submission" date="2013-03" db="EMBL/GenBank/DDBJ databases">
        <title>Salinisphaera dokdonensis CL-ES53 Genome Sequencing.</title>
        <authorList>
            <person name="Li C."/>
            <person name="Lai Q."/>
            <person name="Shao Z."/>
        </authorList>
    </citation>
    <scope>NUCLEOTIDE SEQUENCE [LARGE SCALE GENOMIC DNA]</scope>
    <source>
        <strain evidence="1 2">CL-ES53</strain>
    </source>
</reference>
<proteinExistence type="predicted"/>
<name>A0ABV2B4Q7_9GAMM</name>
<sequence length="172" mass="18734">MLFSAAASAEFASRLIDIPSTPFADSSTRLTLAELDQYRGGFVSNKGFEFSFGLTSYHQVNDNPLVAQTLFAIEDVIGSLSRGVGAPPALAMTDTRQPVAIQLGPGNRIESSILNTNTGMAHTIIQNSLDNQLIRNATVYDFQLSNVRTLTNGLNAELRRSMIQRQLVDSIR</sequence>
<organism evidence="1 2">
    <name type="scientific">Salinisphaera dokdonensis CL-ES53</name>
    <dbReference type="NCBI Taxonomy" id="1304272"/>
    <lineage>
        <taxon>Bacteria</taxon>
        <taxon>Pseudomonadati</taxon>
        <taxon>Pseudomonadota</taxon>
        <taxon>Gammaproteobacteria</taxon>
        <taxon>Salinisphaerales</taxon>
        <taxon>Salinisphaeraceae</taxon>
        <taxon>Salinisphaera</taxon>
    </lineage>
</organism>
<evidence type="ECO:0000313" key="2">
    <source>
        <dbReference type="Proteomes" id="UP001460888"/>
    </source>
</evidence>
<gene>
    <name evidence="1" type="ORF">SADO_14053</name>
</gene>
<evidence type="ECO:0008006" key="3">
    <source>
        <dbReference type="Google" id="ProtNLM"/>
    </source>
</evidence>
<accession>A0ABV2B4Q7</accession>
<dbReference type="EMBL" id="APND01000004">
    <property type="protein sequence ID" value="MES1930384.1"/>
    <property type="molecule type" value="Genomic_DNA"/>
</dbReference>
<keyword evidence="2" id="KW-1185">Reference proteome</keyword>
<dbReference type="Proteomes" id="UP001460888">
    <property type="component" value="Unassembled WGS sequence"/>
</dbReference>